<evidence type="ECO:0000256" key="2">
    <source>
        <dbReference type="ARBA" id="ARBA00022448"/>
    </source>
</evidence>
<evidence type="ECO:0000256" key="5">
    <source>
        <dbReference type="ARBA" id="ARBA00022597"/>
    </source>
</evidence>
<proteinExistence type="predicted"/>
<evidence type="ECO:0000256" key="9">
    <source>
        <dbReference type="ARBA" id="ARBA00035611"/>
    </source>
</evidence>
<reference evidence="12" key="1">
    <citation type="submission" date="2020-06" db="EMBL/GenBank/DDBJ databases">
        <title>Isolation of Planomicrobium glaciei.</title>
        <authorList>
            <person name="Malisova L."/>
            <person name="Safrankova R."/>
            <person name="Jakubu V."/>
            <person name="Spanelova P."/>
        </authorList>
    </citation>
    <scope>NUCLEOTIDE SEQUENCE [LARGE SCALE GENOMIC DNA]</scope>
    <source>
        <strain evidence="12">NRL-ATB46093</strain>
    </source>
</reference>
<dbReference type="Pfam" id="PF02653">
    <property type="entry name" value="BPD_transp_2"/>
    <property type="match status" value="1"/>
</dbReference>
<protein>
    <recommendedName>
        <fullName evidence="10">Xylose transport system permease protein XylH</fullName>
    </recommendedName>
</protein>
<dbReference type="InterPro" id="IPR001851">
    <property type="entry name" value="ABC_transp_permease"/>
</dbReference>
<dbReference type="AlphaFoldDB" id="A0A1G8CTY8"/>
<evidence type="ECO:0000313" key="12">
    <source>
        <dbReference type="Proteomes" id="UP000509222"/>
    </source>
</evidence>
<keyword evidence="5" id="KW-0762">Sugar transport</keyword>
<evidence type="ECO:0000256" key="6">
    <source>
        <dbReference type="ARBA" id="ARBA00022692"/>
    </source>
</evidence>
<dbReference type="PANTHER" id="PTHR32196">
    <property type="entry name" value="ABC TRANSPORTER PERMEASE PROTEIN YPHD-RELATED-RELATED"/>
    <property type="match status" value="1"/>
</dbReference>
<keyword evidence="12" id="KW-1185">Reference proteome</keyword>
<evidence type="ECO:0000256" key="10">
    <source>
        <dbReference type="ARBA" id="ARBA00035686"/>
    </source>
</evidence>
<evidence type="ECO:0000256" key="1">
    <source>
        <dbReference type="ARBA" id="ARBA00004651"/>
    </source>
</evidence>
<dbReference type="OrthoDB" id="9813906at2"/>
<comment type="function">
    <text evidence="9">Part of the binding-protein-dependent transport system for D-xylose. Probably responsible for the translocation of the substrate across the membrane.</text>
</comment>
<evidence type="ECO:0000256" key="8">
    <source>
        <dbReference type="ARBA" id="ARBA00023136"/>
    </source>
</evidence>
<evidence type="ECO:0000313" key="11">
    <source>
        <dbReference type="EMBL" id="QKX50914.1"/>
    </source>
</evidence>
<sequence>MGFLAEAKHLIKANIRDYGMYIALLVIILTFTFMTDGLFMSSRNISNLLDSTGYIAVLAVGMTLVIVIRHIDLSVGFLAGFLGAIAAIFLSQMGMSVFLVIPIVLIFGVIIGLFNGFLIAKVGIPAFVATLAGMLFFRGALLNVTEGTGTIIVNNDGFNALGNGFIPSLMEINGLHLLSLLMGLAGILLYIYSEISNRRNKAKYGFEVVSFKIFIVKLVFVSFIIGYITWILAGYNGFSWTVVIMLLVVVIYHFLATKTVLGRNIYAVGSNPEAAHLSGINVTKITLFVFGSMGMLAALSGILFTSRLQSATTTAGTLFELDAIAAAYVGGVSSAGGVGKVTGAIIGAIVMASLSSGMNLLGTGISYQYMIRGGVLALAVIFDVMTRKQRA</sequence>
<evidence type="ECO:0000256" key="4">
    <source>
        <dbReference type="ARBA" id="ARBA00022519"/>
    </source>
</evidence>
<keyword evidence="2" id="KW-0813">Transport</keyword>
<evidence type="ECO:0000256" key="3">
    <source>
        <dbReference type="ARBA" id="ARBA00022475"/>
    </source>
</evidence>
<accession>A0A1G8CTY8</accession>
<keyword evidence="6" id="KW-0812">Transmembrane</keyword>
<name>A0A1G8CTY8_9BACL</name>
<gene>
    <name evidence="11" type="ORF">HF394_10155</name>
</gene>
<dbReference type="CDD" id="cd06579">
    <property type="entry name" value="TM_PBP1_transp_AraH_like"/>
    <property type="match status" value="1"/>
</dbReference>
<comment type="subcellular location">
    <subcellularLocation>
        <location evidence="1">Cell membrane</location>
        <topology evidence="1">Multi-pass membrane protein</topology>
    </subcellularLocation>
</comment>
<keyword evidence="3" id="KW-1003">Cell membrane</keyword>
<dbReference type="PANTHER" id="PTHR32196:SF32">
    <property type="entry name" value="XYLOSE TRANSPORT SYSTEM PERMEASE PROTEIN XYLH"/>
    <property type="match status" value="1"/>
</dbReference>
<dbReference type="GO" id="GO:0022857">
    <property type="term" value="F:transmembrane transporter activity"/>
    <property type="evidence" value="ECO:0007669"/>
    <property type="project" value="InterPro"/>
</dbReference>
<keyword evidence="8" id="KW-0472">Membrane</keyword>
<evidence type="ECO:0000256" key="7">
    <source>
        <dbReference type="ARBA" id="ARBA00022989"/>
    </source>
</evidence>
<dbReference type="Proteomes" id="UP000509222">
    <property type="component" value="Chromosome"/>
</dbReference>
<dbReference type="GO" id="GO:0005886">
    <property type="term" value="C:plasma membrane"/>
    <property type="evidence" value="ECO:0007669"/>
    <property type="project" value="UniProtKB-SubCell"/>
</dbReference>
<dbReference type="eggNOG" id="COG4214">
    <property type="taxonomic scope" value="Bacteria"/>
</dbReference>
<keyword evidence="7" id="KW-1133">Transmembrane helix</keyword>
<dbReference type="RefSeq" id="WP_053166188.1">
    <property type="nucleotide sequence ID" value="NZ_CP051177.1"/>
</dbReference>
<dbReference type="STRING" id="459472.SAMN04487975_10558"/>
<organism evidence="11 12">
    <name type="scientific">Planococcus glaciei</name>
    <dbReference type="NCBI Taxonomy" id="459472"/>
    <lineage>
        <taxon>Bacteria</taxon>
        <taxon>Bacillati</taxon>
        <taxon>Bacillota</taxon>
        <taxon>Bacilli</taxon>
        <taxon>Bacillales</taxon>
        <taxon>Caryophanaceae</taxon>
        <taxon>Planococcus</taxon>
    </lineage>
</organism>
<keyword evidence="4" id="KW-0997">Cell inner membrane</keyword>
<dbReference type="EMBL" id="CP051177">
    <property type="protein sequence ID" value="QKX50914.1"/>
    <property type="molecule type" value="Genomic_DNA"/>
</dbReference>